<dbReference type="EMBL" id="JAVDQK010000004">
    <property type="protein sequence ID" value="MDR6218441.1"/>
    <property type="molecule type" value="Genomic_DNA"/>
</dbReference>
<dbReference type="Proteomes" id="UP001185331">
    <property type="component" value="Unassembled WGS sequence"/>
</dbReference>
<organism evidence="1 2">
    <name type="scientific">Deinococcus soli</name>
    <name type="common">ex Cha et al. 2016</name>
    <dbReference type="NCBI Taxonomy" id="1309411"/>
    <lineage>
        <taxon>Bacteria</taxon>
        <taxon>Thermotogati</taxon>
        <taxon>Deinococcota</taxon>
        <taxon>Deinococci</taxon>
        <taxon>Deinococcales</taxon>
        <taxon>Deinococcaceae</taxon>
        <taxon>Deinococcus</taxon>
    </lineage>
</organism>
<comment type="caution">
    <text evidence="1">The sequence shown here is derived from an EMBL/GenBank/DDBJ whole genome shotgun (WGS) entry which is preliminary data.</text>
</comment>
<sequence length="132" mass="14551">MSIPTHEPSRYYAAVTRLLNELDASWQIPSASEPRAALTDTISQMLMRCTDTHDFPVAEEDVDAEMIKHMLLCTGQHPAGQVETTWGVFPSYALAMQYHPVEGGTVRLVVNGTVLIEIDHCAAPAQQPRVTC</sequence>
<dbReference type="AlphaFoldDB" id="A0AAE3XBV7"/>
<evidence type="ECO:0000313" key="2">
    <source>
        <dbReference type="Proteomes" id="UP001185331"/>
    </source>
</evidence>
<name>A0AAE3XBV7_9DEIO</name>
<accession>A0AAE3XBV7</accession>
<evidence type="ECO:0000313" key="1">
    <source>
        <dbReference type="EMBL" id="MDR6218441.1"/>
    </source>
</evidence>
<gene>
    <name evidence="1" type="ORF">J2Y00_002004</name>
</gene>
<reference evidence="1" key="1">
    <citation type="submission" date="2023-07" db="EMBL/GenBank/DDBJ databases">
        <title>Sorghum-associated microbial communities from plants grown in Nebraska, USA.</title>
        <authorList>
            <person name="Schachtman D."/>
        </authorList>
    </citation>
    <scope>NUCLEOTIDE SEQUENCE</scope>
    <source>
        <strain evidence="1">BE330</strain>
    </source>
</reference>
<dbReference type="RefSeq" id="WP_309854928.1">
    <property type="nucleotide sequence ID" value="NZ_JAVDQJ010000005.1"/>
</dbReference>
<proteinExistence type="predicted"/>
<protein>
    <submittedName>
        <fullName evidence="1">Uncharacterized protein</fullName>
    </submittedName>
</protein>